<dbReference type="InterPro" id="IPR027330">
    <property type="entry name" value="TPX2_central_dom"/>
</dbReference>
<dbReference type="OrthoDB" id="1684416at2759"/>
<dbReference type="Proteomes" id="UP000289738">
    <property type="component" value="Chromosome A01"/>
</dbReference>
<dbReference type="GO" id="GO:0030295">
    <property type="term" value="F:protein kinase activator activity"/>
    <property type="evidence" value="ECO:0007669"/>
    <property type="project" value="TreeGrafter"/>
</dbReference>
<dbReference type="Pfam" id="PF12214">
    <property type="entry name" value="TPX2_importin"/>
    <property type="match status" value="1"/>
</dbReference>
<dbReference type="AlphaFoldDB" id="A0A445ER86"/>
<accession>A0A445ER86</accession>
<evidence type="ECO:0000256" key="1">
    <source>
        <dbReference type="SAM" id="MobiDB-lite"/>
    </source>
</evidence>
<dbReference type="GO" id="GO:0005819">
    <property type="term" value="C:spindle"/>
    <property type="evidence" value="ECO:0007669"/>
    <property type="project" value="InterPro"/>
</dbReference>
<sequence>MSMIMKMNTVVTMMEVEEEQEQEQEQEEEEEEEGGEEIEHVFIAHEIDLDYEFDAPRFFDFTRPETPAEAQRAELWFQNAPTYPQSPFVAKLVVREGFVLEDASDSLKSKILEFATNVDDEKSSVASAMEFSLTVVDDNDNGSKAHGGILHSDATNHPLELPTGHTFSSKTMSDAVKSKVKSAVPKKSTLMKPTACQLAKQNRSPQNVGSRFQKLLTADGRNLSTSSGAESQAAKRQKLEGGLLCKVNDVKQHTSFVHKAPKRAVTVDHNLSCSKLKLTVPREPDLKTAHRAQRIRSKHAVEAEKVIVAAPRFKARPLNKKILDAPILPLPKRSTPRLPEFQEFHLKTCERAMQHSYATSSFSPHCNDSDKGLDRHAAVTTLENRIRHFRRPTAMGTPKYDGLDFTHNLKARPPNKKIPLNKGDNICHFQNSKKETTMPMEFNVYTDKGVQCSPPIELFNKLSLTSEAQPNNGSQLKLPQHSGMCRKEKRYMFGTKPIHNRNGGCISEAGTLLSGRRSLGIR</sequence>
<protein>
    <recommendedName>
        <fullName evidence="2">TPX2 central domain-containing protein</fullName>
    </recommendedName>
</protein>
<dbReference type="STRING" id="3818.A0A445ER86"/>
<feature type="domain" description="TPX2 central" evidence="2">
    <location>
        <begin position="276"/>
        <end position="443"/>
    </location>
</feature>
<keyword evidence="4" id="KW-1185">Reference proteome</keyword>
<evidence type="ECO:0000259" key="2">
    <source>
        <dbReference type="Pfam" id="PF12214"/>
    </source>
</evidence>
<dbReference type="GO" id="GO:0008017">
    <property type="term" value="F:microtubule binding"/>
    <property type="evidence" value="ECO:0007669"/>
    <property type="project" value="TreeGrafter"/>
</dbReference>
<dbReference type="PANTHER" id="PTHR14326">
    <property type="entry name" value="TARGETING PROTEIN FOR XKLP2"/>
    <property type="match status" value="1"/>
</dbReference>
<dbReference type="EMBL" id="SDMP01000001">
    <property type="protein sequence ID" value="RYR77988.1"/>
    <property type="molecule type" value="Genomic_DNA"/>
</dbReference>
<reference evidence="3 4" key="1">
    <citation type="submission" date="2019-01" db="EMBL/GenBank/DDBJ databases">
        <title>Sequencing of cultivated peanut Arachis hypogaea provides insights into genome evolution and oil improvement.</title>
        <authorList>
            <person name="Chen X."/>
        </authorList>
    </citation>
    <scope>NUCLEOTIDE SEQUENCE [LARGE SCALE GENOMIC DNA]</scope>
    <source>
        <strain evidence="4">cv. Fuhuasheng</strain>
        <tissue evidence="3">Leaves</tissue>
    </source>
</reference>
<dbReference type="GO" id="GO:0005880">
    <property type="term" value="C:nuclear microtubule"/>
    <property type="evidence" value="ECO:0007669"/>
    <property type="project" value="TreeGrafter"/>
</dbReference>
<organism evidence="3 4">
    <name type="scientific">Arachis hypogaea</name>
    <name type="common">Peanut</name>
    <dbReference type="NCBI Taxonomy" id="3818"/>
    <lineage>
        <taxon>Eukaryota</taxon>
        <taxon>Viridiplantae</taxon>
        <taxon>Streptophyta</taxon>
        <taxon>Embryophyta</taxon>
        <taxon>Tracheophyta</taxon>
        <taxon>Spermatophyta</taxon>
        <taxon>Magnoliopsida</taxon>
        <taxon>eudicotyledons</taxon>
        <taxon>Gunneridae</taxon>
        <taxon>Pentapetalae</taxon>
        <taxon>rosids</taxon>
        <taxon>fabids</taxon>
        <taxon>Fabales</taxon>
        <taxon>Fabaceae</taxon>
        <taxon>Papilionoideae</taxon>
        <taxon>50 kb inversion clade</taxon>
        <taxon>dalbergioids sensu lato</taxon>
        <taxon>Dalbergieae</taxon>
        <taxon>Pterocarpus clade</taxon>
        <taxon>Arachis</taxon>
    </lineage>
</organism>
<feature type="region of interest" description="Disordered" evidence="1">
    <location>
        <begin position="16"/>
        <end position="36"/>
    </location>
</feature>
<name>A0A445ER86_ARAHY</name>
<evidence type="ECO:0000313" key="3">
    <source>
        <dbReference type="EMBL" id="RYR77988.1"/>
    </source>
</evidence>
<dbReference type="PANTHER" id="PTHR14326:SF15">
    <property type="entry name" value="OS06G0130200 PROTEIN"/>
    <property type="match status" value="1"/>
</dbReference>
<evidence type="ECO:0000313" key="4">
    <source>
        <dbReference type="Proteomes" id="UP000289738"/>
    </source>
</evidence>
<dbReference type="GO" id="GO:0090307">
    <property type="term" value="P:mitotic spindle assembly"/>
    <property type="evidence" value="ECO:0007669"/>
    <property type="project" value="TreeGrafter"/>
</dbReference>
<proteinExistence type="predicted"/>
<gene>
    <name evidence="3" type="ORF">Ahy_A01g002707</name>
</gene>
<dbReference type="InterPro" id="IPR009675">
    <property type="entry name" value="TPX2_fam"/>
</dbReference>
<dbReference type="GO" id="GO:0060236">
    <property type="term" value="P:regulation of mitotic spindle organization"/>
    <property type="evidence" value="ECO:0007669"/>
    <property type="project" value="InterPro"/>
</dbReference>
<comment type="caution">
    <text evidence="3">The sequence shown here is derived from an EMBL/GenBank/DDBJ whole genome shotgun (WGS) entry which is preliminary data.</text>
</comment>